<evidence type="ECO:0000313" key="17">
    <source>
        <dbReference type="Proteomes" id="UP000293846"/>
    </source>
</evidence>
<dbReference type="SMART" id="SM00387">
    <property type="entry name" value="HATPase_c"/>
    <property type="match status" value="1"/>
</dbReference>
<sequence length="416" mass="46812">MEMMNGLLINLLFILIFVLLTNMLLLHKNRFTQSSVWNVYFVFIICALIVICLLLSVSVGHGFIYDLRFVPFLLGGLYGGKRITIGLGIFLLVIRFILGGDGFWLSLFLILISTIGIFVISPIYVKKSLWTKLSMVSIFSIGYAVIGYLIPALLYGFHDLTEFVIYSIILVISTFFVTYLTEILRTAFVLQLEALKFEKMEIVSHLAASISHEVRNPLTAVIGFLQLIGENEHANEKSKSYAMYAIEEANRASDIINDYLTFAKPHSNEECLMKIEKEIKKCQDILHPLTLKQNVDIETFFQHEGSIKGDPHKFHQVLLNIVKNSIEAMPEGGMLTIQTIKIRDRILIKITDTGHGMKPEHIARLGEPYFSLKGQKGTGLGMMVVYRIVDSMKGTVNVTSEIDIGTSITLSFPSIS</sequence>
<feature type="transmembrane region" description="Helical" evidence="14">
    <location>
        <begin position="163"/>
        <end position="181"/>
    </location>
</feature>
<evidence type="ECO:0000256" key="11">
    <source>
        <dbReference type="ARBA" id="ARBA00022989"/>
    </source>
</evidence>
<comment type="subcellular location">
    <subcellularLocation>
        <location evidence="2">Cell membrane</location>
        <topology evidence="2">Multi-pass membrane protein</topology>
    </subcellularLocation>
</comment>
<keyword evidence="10" id="KW-0067">ATP-binding</keyword>
<dbReference type="GO" id="GO:0071555">
    <property type="term" value="P:cell wall organization"/>
    <property type="evidence" value="ECO:0007669"/>
    <property type="project" value="InterPro"/>
</dbReference>
<protein>
    <recommendedName>
        <fullName evidence="3">histidine kinase</fullName>
        <ecNumber evidence="3">2.7.13.3</ecNumber>
    </recommendedName>
</protein>
<dbReference type="PROSITE" id="PS50109">
    <property type="entry name" value="HIS_KIN"/>
    <property type="match status" value="1"/>
</dbReference>
<dbReference type="Pfam" id="PF02518">
    <property type="entry name" value="HATPase_c"/>
    <property type="match status" value="1"/>
</dbReference>
<dbReference type="AlphaFoldDB" id="A0A4V2NU88"/>
<keyword evidence="7 14" id="KW-0812">Transmembrane</keyword>
<evidence type="ECO:0000256" key="2">
    <source>
        <dbReference type="ARBA" id="ARBA00004651"/>
    </source>
</evidence>
<dbReference type="GO" id="GO:0005886">
    <property type="term" value="C:plasma membrane"/>
    <property type="evidence" value="ECO:0007669"/>
    <property type="project" value="UniProtKB-SubCell"/>
</dbReference>
<evidence type="ECO:0000256" key="9">
    <source>
        <dbReference type="ARBA" id="ARBA00022777"/>
    </source>
</evidence>
<dbReference type="InterPro" id="IPR011620">
    <property type="entry name" value="Sig_transdc_His_kinase_LytS_TM"/>
</dbReference>
<keyword evidence="11 14" id="KW-1133">Transmembrane helix</keyword>
<gene>
    <name evidence="16" type="ORF">E0Y62_14320</name>
</gene>
<feature type="domain" description="Histidine kinase" evidence="15">
    <location>
        <begin position="209"/>
        <end position="416"/>
    </location>
</feature>
<evidence type="ECO:0000256" key="6">
    <source>
        <dbReference type="ARBA" id="ARBA00022679"/>
    </source>
</evidence>
<dbReference type="PANTHER" id="PTHR43065:SF46">
    <property type="entry name" value="C4-DICARBOXYLATE TRANSPORT SENSOR PROTEIN DCTB"/>
    <property type="match status" value="1"/>
</dbReference>
<dbReference type="InterPro" id="IPR005467">
    <property type="entry name" value="His_kinase_dom"/>
</dbReference>
<evidence type="ECO:0000256" key="12">
    <source>
        <dbReference type="ARBA" id="ARBA00023012"/>
    </source>
</evidence>
<evidence type="ECO:0000256" key="10">
    <source>
        <dbReference type="ARBA" id="ARBA00022840"/>
    </source>
</evidence>
<dbReference type="GO" id="GO:0005524">
    <property type="term" value="F:ATP binding"/>
    <property type="evidence" value="ECO:0007669"/>
    <property type="project" value="UniProtKB-KW"/>
</dbReference>
<dbReference type="InterPro" id="IPR036097">
    <property type="entry name" value="HisK_dim/P_sf"/>
</dbReference>
<reference evidence="16 17" key="1">
    <citation type="submission" date="2019-03" db="EMBL/GenBank/DDBJ databases">
        <authorList>
            <person name="Jensen L."/>
            <person name="Storgaard J."/>
            <person name="Sulaj E."/>
            <person name="Schramm A."/>
            <person name="Marshall I.P.G."/>
        </authorList>
    </citation>
    <scope>NUCLEOTIDE SEQUENCE [LARGE SCALE GENOMIC DNA]</scope>
    <source>
        <strain evidence="16 17">2017H2G3</strain>
    </source>
</reference>
<dbReference type="STRING" id="1742358.GCA_001439605_04432"/>
<dbReference type="InterPro" id="IPR003661">
    <property type="entry name" value="HisK_dim/P_dom"/>
</dbReference>
<dbReference type="Pfam" id="PF00512">
    <property type="entry name" value="HisKA"/>
    <property type="match status" value="1"/>
</dbReference>
<dbReference type="Gene3D" id="3.30.565.10">
    <property type="entry name" value="Histidine kinase-like ATPase, C-terminal domain"/>
    <property type="match status" value="1"/>
</dbReference>
<dbReference type="InterPro" id="IPR003594">
    <property type="entry name" value="HATPase_dom"/>
</dbReference>
<dbReference type="InterPro" id="IPR004358">
    <property type="entry name" value="Sig_transdc_His_kin-like_C"/>
</dbReference>
<evidence type="ECO:0000256" key="3">
    <source>
        <dbReference type="ARBA" id="ARBA00012438"/>
    </source>
</evidence>
<evidence type="ECO:0000256" key="7">
    <source>
        <dbReference type="ARBA" id="ARBA00022692"/>
    </source>
</evidence>
<feature type="transmembrane region" description="Helical" evidence="14">
    <location>
        <begin position="37"/>
        <end position="57"/>
    </location>
</feature>
<keyword evidence="8" id="KW-0547">Nucleotide-binding</keyword>
<dbReference type="OrthoDB" id="9815750at2"/>
<accession>A0A4V2NU88</accession>
<keyword evidence="6" id="KW-0808">Transferase</keyword>
<dbReference type="PANTHER" id="PTHR43065">
    <property type="entry name" value="SENSOR HISTIDINE KINASE"/>
    <property type="match status" value="1"/>
</dbReference>
<keyword evidence="12" id="KW-0902">Two-component regulatory system</keyword>
<evidence type="ECO:0000259" key="15">
    <source>
        <dbReference type="PROSITE" id="PS50109"/>
    </source>
</evidence>
<keyword evidence="13 14" id="KW-0472">Membrane</keyword>
<evidence type="ECO:0000313" key="16">
    <source>
        <dbReference type="EMBL" id="TCJ03422.1"/>
    </source>
</evidence>
<dbReference type="EMBL" id="SJTH01000017">
    <property type="protein sequence ID" value="TCJ03422.1"/>
    <property type="molecule type" value="Genomic_DNA"/>
</dbReference>
<dbReference type="Gene3D" id="1.10.287.130">
    <property type="match status" value="1"/>
</dbReference>
<dbReference type="CDD" id="cd00082">
    <property type="entry name" value="HisKA"/>
    <property type="match status" value="1"/>
</dbReference>
<dbReference type="Proteomes" id="UP000293846">
    <property type="component" value="Unassembled WGS sequence"/>
</dbReference>
<evidence type="ECO:0000256" key="4">
    <source>
        <dbReference type="ARBA" id="ARBA00022475"/>
    </source>
</evidence>
<comment type="catalytic activity">
    <reaction evidence="1">
        <text>ATP + protein L-histidine = ADP + protein N-phospho-L-histidine.</text>
        <dbReference type="EC" id="2.7.13.3"/>
    </reaction>
</comment>
<keyword evidence="17" id="KW-1185">Reference proteome</keyword>
<dbReference type="SUPFAM" id="SSF47384">
    <property type="entry name" value="Homodimeric domain of signal transducing histidine kinase"/>
    <property type="match status" value="1"/>
</dbReference>
<dbReference type="Pfam" id="PF07694">
    <property type="entry name" value="5TM-5TMR_LYT"/>
    <property type="match status" value="1"/>
</dbReference>
<dbReference type="SMART" id="SM00388">
    <property type="entry name" value="HisKA"/>
    <property type="match status" value="1"/>
</dbReference>
<evidence type="ECO:0000256" key="14">
    <source>
        <dbReference type="SAM" id="Phobius"/>
    </source>
</evidence>
<name>A0A4V2NU88_9BACI</name>
<comment type="caution">
    <text evidence="16">The sequence shown here is derived from an EMBL/GenBank/DDBJ whole genome shotgun (WGS) entry which is preliminary data.</text>
</comment>
<proteinExistence type="predicted"/>
<keyword evidence="4" id="KW-1003">Cell membrane</keyword>
<dbReference type="SUPFAM" id="SSF55874">
    <property type="entry name" value="ATPase domain of HSP90 chaperone/DNA topoisomerase II/histidine kinase"/>
    <property type="match status" value="1"/>
</dbReference>
<dbReference type="PRINTS" id="PR00344">
    <property type="entry name" value="BCTRLSENSOR"/>
</dbReference>
<feature type="transmembrane region" description="Helical" evidence="14">
    <location>
        <begin position="69"/>
        <end position="97"/>
    </location>
</feature>
<keyword evidence="9 16" id="KW-0418">Kinase</keyword>
<dbReference type="GO" id="GO:0000155">
    <property type="term" value="F:phosphorelay sensor kinase activity"/>
    <property type="evidence" value="ECO:0007669"/>
    <property type="project" value="InterPro"/>
</dbReference>
<dbReference type="EC" id="2.7.13.3" evidence="3"/>
<organism evidence="16 17">
    <name type="scientific">Cytobacillus praedii</name>
    <dbReference type="NCBI Taxonomy" id="1742358"/>
    <lineage>
        <taxon>Bacteria</taxon>
        <taxon>Bacillati</taxon>
        <taxon>Bacillota</taxon>
        <taxon>Bacilli</taxon>
        <taxon>Bacillales</taxon>
        <taxon>Bacillaceae</taxon>
        <taxon>Cytobacillus</taxon>
    </lineage>
</organism>
<dbReference type="InterPro" id="IPR036890">
    <property type="entry name" value="HATPase_C_sf"/>
</dbReference>
<dbReference type="RefSeq" id="WP_131237430.1">
    <property type="nucleotide sequence ID" value="NZ_SJTH01000017.1"/>
</dbReference>
<feature type="transmembrane region" description="Helical" evidence="14">
    <location>
        <begin position="136"/>
        <end position="157"/>
    </location>
</feature>
<evidence type="ECO:0000256" key="1">
    <source>
        <dbReference type="ARBA" id="ARBA00000085"/>
    </source>
</evidence>
<evidence type="ECO:0000256" key="13">
    <source>
        <dbReference type="ARBA" id="ARBA00023136"/>
    </source>
</evidence>
<feature type="transmembrane region" description="Helical" evidence="14">
    <location>
        <begin position="103"/>
        <end position="124"/>
    </location>
</feature>
<keyword evidence="5" id="KW-0597">Phosphoprotein</keyword>
<evidence type="ECO:0000256" key="8">
    <source>
        <dbReference type="ARBA" id="ARBA00022741"/>
    </source>
</evidence>
<feature type="transmembrane region" description="Helical" evidence="14">
    <location>
        <begin position="7"/>
        <end position="25"/>
    </location>
</feature>
<evidence type="ECO:0000256" key="5">
    <source>
        <dbReference type="ARBA" id="ARBA00022553"/>
    </source>
</evidence>